<feature type="transmembrane region" description="Helical" evidence="8">
    <location>
        <begin position="449"/>
        <end position="474"/>
    </location>
</feature>
<feature type="transmembrane region" description="Helical" evidence="8">
    <location>
        <begin position="386"/>
        <end position="405"/>
    </location>
</feature>
<dbReference type="AlphaFoldDB" id="A0A6A6UH13"/>
<feature type="transmembrane region" description="Helical" evidence="8">
    <location>
        <begin position="486"/>
        <end position="506"/>
    </location>
</feature>
<evidence type="ECO:0000256" key="7">
    <source>
        <dbReference type="ARBA" id="ARBA00023136"/>
    </source>
</evidence>
<name>A0A6A6UH13_9PEZI</name>
<evidence type="ECO:0000313" key="10">
    <source>
        <dbReference type="EMBL" id="KAF2670174.1"/>
    </source>
</evidence>
<proteinExistence type="inferred from homology"/>
<evidence type="ECO:0000256" key="2">
    <source>
        <dbReference type="ARBA" id="ARBA00006978"/>
    </source>
</evidence>
<dbReference type="SUPFAM" id="SSF103473">
    <property type="entry name" value="MFS general substrate transporter"/>
    <property type="match status" value="1"/>
</dbReference>
<evidence type="ECO:0000256" key="4">
    <source>
        <dbReference type="ARBA" id="ARBA00022692"/>
    </source>
</evidence>
<reference evidence="10" key="1">
    <citation type="journal article" date="2020" name="Stud. Mycol.">
        <title>101 Dothideomycetes genomes: a test case for predicting lifestyles and emergence of pathogens.</title>
        <authorList>
            <person name="Haridas S."/>
            <person name="Albert R."/>
            <person name="Binder M."/>
            <person name="Bloem J."/>
            <person name="Labutti K."/>
            <person name="Salamov A."/>
            <person name="Andreopoulos B."/>
            <person name="Baker S."/>
            <person name="Barry K."/>
            <person name="Bills G."/>
            <person name="Bluhm B."/>
            <person name="Cannon C."/>
            <person name="Castanera R."/>
            <person name="Culley D."/>
            <person name="Daum C."/>
            <person name="Ezra D."/>
            <person name="Gonzalez J."/>
            <person name="Henrissat B."/>
            <person name="Kuo A."/>
            <person name="Liang C."/>
            <person name="Lipzen A."/>
            <person name="Lutzoni F."/>
            <person name="Magnuson J."/>
            <person name="Mondo S."/>
            <person name="Nolan M."/>
            <person name="Ohm R."/>
            <person name="Pangilinan J."/>
            <person name="Park H.-J."/>
            <person name="Ramirez L."/>
            <person name="Alfaro M."/>
            <person name="Sun H."/>
            <person name="Tritt A."/>
            <person name="Yoshinaga Y."/>
            <person name="Zwiers L.-H."/>
            <person name="Turgeon B."/>
            <person name="Goodwin S."/>
            <person name="Spatafora J."/>
            <person name="Crous P."/>
            <person name="Grigoriev I."/>
        </authorList>
    </citation>
    <scope>NUCLEOTIDE SEQUENCE</scope>
    <source>
        <strain evidence="10">CBS 115976</strain>
    </source>
</reference>
<keyword evidence="6 8" id="KW-0072">Autophagy</keyword>
<comment type="similarity">
    <text evidence="2 8">Belongs to the ATG22 family.</text>
</comment>
<feature type="transmembrane region" description="Helical" evidence="8">
    <location>
        <begin position="318"/>
        <end position="341"/>
    </location>
</feature>
<dbReference type="GO" id="GO:0005774">
    <property type="term" value="C:vacuolar membrane"/>
    <property type="evidence" value="ECO:0007669"/>
    <property type="project" value="UniProtKB-SubCell"/>
</dbReference>
<dbReference type="Pfam" id="PF11700">
    <property type="entry name" value="ATG22"/>
    <property type="match status" value="1"/>
</dbReference>
<dbReference type="GO" id="GO:0006914">
    <property type="term" value="P:autophagy"/>
    <property type="evidence" value="ECO:0007669"/>
    <property type="project" value="UniProtKB-KW"/>
</dbReference>
<keyword evidence="5 8" id="KW-1133">Transmembrane helix</keyword>
<keyword evidence="8" id="KW-0029">Amino-acid transport</keyword>
<comment type="subcellular location">
    <subcellularLocation>
        <location evidence="1 8">Vacuole membrane</location>
        <topology evidence="1 8">Multi-pass membrane protein</topology>
    </subcellularLocation>
</comment>
<feature type="transmembrane region" description="Helical" evidence="8">
    <location>
        <begin position="164"/>
        <end position="186"/>
    </location>
</feature>
<comment type="function">
    <text evidence="8">Vacuolar effluxer which mediate the efflux of amino acids resulting from autophagic degradation. The release of autophagic amino acids allows the maintenance of protein synthesis and viability during nitrogen starvation.</text>
</comment>
<dbReference type="OrthoDB" id="42657at2759"/>
<feature type="transmembrane region" description="Helical" evidence="8">
    <location>
        <begin position="224"/>
        <end position="245"/>
    </location>
</feature>
<feature type="transmembrane region" description="Helical" evidence="8">
    <location>
        <begin position="417"/>
        <end position="437"/>
    </location>
</feature>
<feature type="transmembrane region" description="Helical" evidence="8">
    <location>
        <begin position="353"/>
        <end position="374"/>
    </location>
</feature>
<evidence type="ECO:0000256" key="8">
    <source>
        <dbReference type="RuleBase" id="RU363073"/>
    </source>
</evidence>
<organism evidence="10 11">
    <name type="scientific">Microthyrium microscopicum</name>
    <dbReference type="NCBI Taxonomy" id="703497"/>
    <lineage>
        <taxon>Eukaryota</taxon>
        <taxon>Fungi</taxon>
        <taxon>Dikarya</taxon>
        <taxon>Ascomycota</taxon>
        <taxon>Pezizomycotina</taxon>
        <taxon>Dothideomycetes</taxon>
        <taxon>Dothideomycetes incertae sedis</taxon>
        <taxon>Microthyriales</taxon>
        <taxon>Microthyriaceae</taxon>
        <taxon>Microthyrium</taxon>
    </lineage>
</organism>
<gene>
    <name evidence="10" type="ORF">BT63DRAFT_439266</name>
</gene>
<dbReference type="InterPro" id="IPR036259">
    <property type="entry name" value="MFS_trans_sf"/>
</dbReference>
<sequence>MSVANAGPIAASEPPPVEEHTPGQNDLVETLSEDRPIAPDQFDPRYETTKWEIWSYYSYYVGNNGLSLFNFAPTSFQDLLYEAAGDPGVLKFLGRDRTINSIVLLANGISFAIQVVLFLVIGSFADYGTWRPYILVFWSVVAFAIGFGWLGVHTADKWPVATGLYMVGLIAYQMCITFWTAAFPGLARNTVEMREKAEQYEAGAIDRDKYDYADMMMRNRLQNVAFIMQSLGEIVILAILVGILFAVNVNASAANNLWGLSVLIAYASAVWLVLALPWFWFEKHRPGQPLPPGMNIVSVGFWQLYRAFTQIWRLKQTLIYLIGYFLLGDSLNTTVTVIATLQNTVVAYNTLTLTYLFIVGITAQLAGIWGFWTIQKRFHLSTKTMFDFIMVGIILLDGWGMIGIWTNKFGFHHEWEFWVYQVWYGLFVCPWYSYSQIMISEVTPRGKEFLFFALFSIMGKTSAFIGPIVSSAIIDASSDGNNSLPFYFLFGLSLLSFLLLAFFVNLKKSRQEQEVFLAEERAIKERRASVVSQGEVISEPISKGPKI</sequence>
<dbReference type="GO" id="GO:0006865">
    <property type="term" value="P:amino acid transport"/>
    <property type="evidence" value="ECO:0007669"/>
    <property type="project" value="UniProtKB-KW"/>
</dbReference>
<evidence type="ECO:0000313" key="11">
    <source>
        <dbReference type="Proteomes" id="UP000799302"/>
    </source>
</evidence>
<keyword evidence="4 8" id="KW-0812">Transmembrane</keyword>
<keyword evidence="11" id="KW-1185">Reference proteome</keyword>
<dbReference type="InterPro" id="IPR024671">
    <property type="entry name" value="Atg22-like"/>
</dbReference>
<keyword evidence="3 8" id="KW-0813">Transport</keyword>
<keyword evidence="8" id="KW-0926">Vacuole</keyword>
<dbReference type="PANTHER" id="PTHR23519:SF5">
    <property type="entry name" value="AUTOPHAGY-RELATED PROTEIN"/>
    <property type="match status" value="1"/>
</dbReference>
<dbReference type="EMBL" id="MU004234">
    <property type="protein sequence ID" value="KAF2670174.1"/>
    <property type="molecule type" value="Genomic_DNA"/>
</dbReference>
<protein>
    <recommendedName>
        <fullName evidence="8">Autophagy-related protein</fullName>
    </recommendedName>
</protein>
<dbReference type="InterPro" id="IPR050495">
    <property type="entry name" value="ATG22/LtaA_families"/>
</dbReference>
<evidence type="ECO:0000256" key="5">
    <source>
        <dbReference type="ARBA" id="ARBA00022989"/>
    </source>
</evidence>
<dbReference type="Gene3D" id="1.20.1250.20">
    <property type="entry name" value="MFS general substrate transporter like domains"/>
    <property type="match status" value="1"/>
</dbReference>
<evidence type="ECO:0000256" key="3">
    <source>
        <dbReference type="ARBA" id="ARBA00022448"/>
    </source>
</evidence>
<keyword evidence="7 8" id="KW-0472">Membrane</keyword>
<evidence type="ECO:0000256" key="9">
    <source>
        <dbReference type="SAM" id="MobiDB-lite"/>
    </source>
</evidence>
<accession>A0A6A6UH13</accession>
<evidence type="ECO:0000256" key="6">
    <source>
        <dbReference type="ARBA" id="ARBA00023006"/>
    </source>
</evidence>
<dbReference type="PANTHER" id="PTHR23519">
    <property type="entry name" value="AUTOPHAGY-RELATED PROTEIN 22"/>
    <property type="match status" value="1"/>
</dbReference>
<feature type="transmembrane region" description="Helical" evidence="8">
    <location>
        <begin position="133"/>
        <end position="152"/>
    </location>
</feature>
<evidence type="ECO:0000256" key="1">
    <source>
        <dbReference type="ARBA" id="ARBA00004128"/>
    </source>
</evidence>
<feature type="transmembrane region" description="Helical" evidence="8">
    <location>
        <begin position="257"/>
        <end position="281"/>
    </location>
</feature>
<feature type="region of interest" description="Disordered" evidence="9">
    <location>
        <begin position="1"/>
        <end position="25"/>
    </location>
</feature>
<dbReference type="Proteomes" id="UP000799302">
    <property type="component" value="Unassembled WGS sequence"/>
</dbReference>
<feature type="transmembrane region" description="Helical" evidence="8">
    <location>
        <begin position="99"/>
        <end position="121"/>
    </location>
</feature>